<comment type="caution">
    <text evidence="3">The sequence shown here is derived from an EMBL/GenBank/DDBJ whole genome shotgun (WGS) entry which is preliminary data.</text>
</comment>
<keyword evidence="4" id="KW-1185">Reference proteome</keyword>
<evidence type="ECO:0000313" key="3">
    <source>
        <dbReference type="EMBL" id="MDY0883027.1"/>
    </source>
</evidence>
<name>A0ABU5EAW2_9PROT</name>
<dbReference type="EMBL" id="JAXCLW010000002">
    <property type="protein sequence ID" value="MDY0883027.1"/>
    <property type="molecule type" value="Genomic_DNA"/>
</dbReference>
<keyword evidence="2" id="KW-0472">Membrane</keyword>
<evidence type="ECO:0000256" key="1">
    <source>
        <dbReference type="SAM" id="MobiDB-lite"/>
    </source>
</evidence>
<keyword evidence="2" id="KW-1133">Transmembrane helix</keyword>
<dbReference type="RefSeq" id="WP_320508081.1">
    <property type="nucleotide sequence ID" value="NZ_JAXCLW010000002.1"/>
</dbReference>
<evidence type="ECO:0000256" key="2">
    <source>
        <dbReference type="SAM" id="Phobius"/>
    </source>
</evidence>
<evidence type="ECO:0000313" key="4">
    <source>
        <dbReference type="Proteomes" id="UP001279642"/>
    </source>
</evidence>
<feature type="region of interest" description="Disordered" evidence="1">
    <location>
        <begin position="1"/>
        <end position="22"/>
    </location>
</feature>
<reference evidence="3 4" key="1">
    <citation type="journal article" date="2016" name="Antonie Van Leeuwenhoek">
        <title>Dongia soli sp. nov., isolated from soil from Dokdo, Korea.</title>
        <authorList>
            <person name="Kim D.U."/>
            <person name="Lee H."/>
            <person name="Kim H."/>
            <person name="Kim S.G."/>
            <person name="Ka J.O."/>
        </authorList>
    </citation>
    <scope>NUCLEOTIDE SEQUENCE [LARGE SCALE GENOMIC DNA]</scope>
    <source>
        <strain evidence="3 4">D78</strain>
    </source>
</reference>
<sequence>MRLRGKERESPRRPAIGDMHGEIRAGPGLKPLWQWGLMVIGSFALTLGLQALDLPAALLLGPMIAAIGMGLLVLLLGPMIARFVARIVARRQAS</sequence>
<organism evidence="3 4">
    <name type="scientific">Dongia soli</name>
    <dbReference type="NCBI Taxonomy" id="600628"/>
    <lineage>
        <taxon>Bacteria</taxon>
        <taxon>Pseudomonadati</taxon>
        <taxon>Pseudomonadota</taxon>
        <taxon>Alphaproteobacteria</taxon>
        <taxon>Rhodospirillales</taxon>
        <taxon>Dongiaceae</taxon>
        <taxon>Dongia</taxon>
    </lineage>
</organism>
<feature type="transmembrane region" description="Helical" evidence="2">
    <location>
        <begin position="58"/>
        <end position="81"/>
    </location>
</feature>
<accession>A0ABU5EAW2</accession>
<keyword evidence="2" id="KW-0812">Transmembrane</keyword>
<dbReference type="Proteomes" id="UP001279642">
    <property type="component" value="Unassembled WGS sequence"/>
</dbReference>
<feature type="compositionally biased region" description="Basic and acidic residues" evidence="1">
    <location>
        <begin position="1"/>
        <end position="12"/>
    </location>
</feature>
<proteinExistence type="predicted"/>
<protein>
    <submittedName>
        <fullName evidence="3">Uncharacterized protein</fullName>
    </submittedName>
</protein>
<feature type="transmembrane region" description="Helical" evidence="2">
    <location>
        <begin position="32"/>
        <end position="52"/>
    </location>
</feature>
<gene>
    <name evidence="3" type="ORF">SMD27_09240</name>
</gene>